<feature type="compositionally biased region" description="Low complexity" evidence="1">
    <location>
        <begin position="883"/>
        <end position="894"/>
    </location>
</feature>
<feature type="region of interest" description="Disordered" evidence="1">
    <location>
        <begin position="602"/>
        <end position="1177"/>
    </location>
</feature>
<feature type="compositionally biased region" description="Polar residues" evidence="1">
    <location>
        <begin position="392"/>
        <end position="401"/>
    </location>
</feature>
<dbReference type="Proteomes" id="UP000014760">
    <property type="component" value="Unassembled WGS sequence"/>
</dbReference>
<feature type="compositionally biased region" description="Polar residues" evidence="1">
    <location>
        <begin position="1534"/>
        <end position="1544"/>
    </location>
</feature>
<feature type="compositionally biased region" description="Low complexity" evidence="1">
    <location>
        <begin position="121"/>
        <end position="130"/>
    </location>
</feature>
<feature type="region of interest" description="Disordered" evidence="1">
    <location>
        <begin position="17"/>
        <end position="98"/>
    </location>
</feature>
<feature type="compositionally biased region" description="Low complexity" evidence="1">
    <location>
        <begin position="835"/>
        <end position="849"/>
    </location>
</feature>
<feature type="compositionally biased region" description="Basic and acidic residues" evidence="1">
    <location>
        <begin position="1965"/>
        <end position="1977"/>
    </location>
</feature>
<protein>
    <submittedName>
        <fullName evidence="2 3">Uncharacterized protein</fullName>
    </submittedName>
</protein>
<evidence type="ECO:0000256" key="1">
    <source>
        <dbReference type="SAM" id="MobiDB-lite"/>
    </source>
</evidence>
<feature type="region of interest" description="Disordered" evidence="1">
    <location>
        <begin position="1566"/>
        <end position="1613"/>
    </location>
</feature>
<name>R7U3K2_CAPTE</name>
<dbReference type="EnsemblMetazoa" id="CapteT226685">
    <property type="protein sequence ID" value="CapteP226685"/>
    <property type="gene ID" value="CapteG226685"/>
</dbReference>
<reference evidence="2 4" key="2">
    <citation type="journal article" date="2013" name="Nature">
        <title>Insights into bilaterian evolution from three spiralian genomes.</title>
        <authorList>
            <person name="Simakov O."/>
            <person name="Marletaz F."/>
            <person name="Cho S.J."/>
            <person name="Edsinger-Gonzales E."/>
            <person name="Havlak P."/>
            <person name="Hellsten U."/>
            <person name="Kuo D.H."/>
            <person name="Larsson T."/>
            <person name="Lv J."/>
            <person name="Arendt D."/>
            <person name="Savage R."/>
            <person name="Osoegawa K."/>
            <person name="de Jong P."/>
            <person name="Grimwood J."/>
            <person name="Chapman J.A."/>
            <person name="Shapiro H."/>
            <person name="Aerts A."/>
            <person name="Otillar R.P."/>
            <person name="Terry A.Y."/>
            <person name="Boore J.L."/>
            <person name="Grigoriev I.V."/>
            <person name="Lindberg D.R."/>
            <person name="Seaver E.C."/>
            <person name="Weisblat D.A."/>
            <person name="Putnam N.H."/>
            <person name="Rokhsar D.S."/>
        </authorList>
    </citation>
    <scope>NUCLEOTIDE SEQUENCE</scope>
    <source>
        <strain evidence="2 4">I ESC-2004</strain>
    </source>
</reference>
<dbReference type="EMBL" id="KB308479">
    <property type="protein sequence ID" value="ELT97750.1"/>
    <property type="molecule type" value="Genomic_DNA"/>
</dbReference>
<feature type="region of interest" description="Disordered" evidence="1">
    <location>
        <begin position="1496"/>
        <end position="1544"/>
    </location>
</feature>
<feature type="compositionally biased region" description="Pro residues" evidence="1">
    <location>
        <begin position="1201"/>
        <end position="1213"/>
    </location>
</feature>
<feature type="region of interest" description="Disordered" evidence="1">
    <location>
        <begin position="220"/>
        <end position="253"/>
    </location>
</feature>
<feature type="compositionally biased region" description="Low complexity" evidence="1">
    <location>
        <begin position="640"/>
        <end position="672"/>
    </location>
</feature>
<dbReference type="HOGENOM" id="CLU_232665_0_0_1"/>
<dbReference type="EMBL" id="AMQN01002120">
    <property type="status" value="NOT_ANNOTATED_CDS"/>
    <property type="molecule type" value="Genomic_DNA"/>
</dbReference>
<feature type="compositionally biased region" description="Polar residues" evidence="1">
    <location>
        <begin position="220"/>
        <end position="236"/>
    </location>
</feature>
<sequence>MERSKLPLFRRKLGLSIKKAGNKGKAIAVGVDIPRKKNQESAGEASPSLGHGQHPVPPSGNPPPVLEAATHSSKCKGADASPKAHHSAPQKTQQDSTDHCTDHCLLRGLQSRSLDRPLTPSSVCSSSGSSTEGTLKRREEQSANQLQLLHPQPQQQRQRQEQCPAAPCGDYANLTISHAPQNVSEQTQRIRGRSHSTPTISVTGMNNHISICEQYEVNNLGNSTRQDSSPDVSPSRQRLETSRSHGHLTGISLGHMATIMERSGDWDSLEEIFTAPASPGLPGSMRRGNYASPSCGVRMAEMRATRRSQDGSKSHSPSPEPHSPSPLRQSPLHSPQQTPPQRYSPSFGFTQWGLETASRLQRPCHPIMEEQAEISQMRNAEKTHRKVATAGSLPSTASQKQKQLRKLSLPPDIQSNPAQHKTCSLDPPEPPHLPLRDDPQSPPTTSSSADSYYFVYDNSANIQGKSNDYDEPPAVDSDWSPSAAGHTSSGSYEDLREQQLRTYHISSPSQDSDSNKQVLCNPSRDSVRLAPQPMSPSRTNPPRSETYSHQGAMLSSSSAINVESGRSRADRIYEKLSASAACNPAPAVVVAEETNGDIYTPLANIKNPREAKNKPRNKVQPPVARFRTHGHNSSVLPRTTSASEGPTSSSLSSSLNSSLTSVASASSDSEVSSKTRKAAKPQCPIRPSSDKARPSTNYLRKPQSAPQERPRRRQLPQTPQISEASSMTSLNRRGIPAPLDLHKASKSGSTSSSNGKLKATESLGTTEGSKGNRALMGPPQSPRRRLSSGSIKEGKIPHSPRKTSESNGLRRETDTSIKSTSPAAHAPSHRSVGVPQLTRPTKLKLPLTPNEVKNTRTKAAPKTTHESRSRSSSSSRTQDEESTSSCTASAETDSVSGPPGAENRSSQSKTRSVKKDASTNTKSVLQILRQRGLIGAKRETSPGSEAPAPGIVQVINATRRKSKENDPKTSSNASISESEDHGSSVEGPLSADVDLGPSNQYTEGLQPPLKVSRPPLVSDSVLRDNPLMVRSNEERPKPRLVRPYAASLSRSHSPFSCKFGLHPRGRALSPDKSHTTNVTADHSVKEEGTNTAVDTEETNVNNDDRDEEAASALTDGPLKADEESGAALPLNAAQKSENAGVERDTCTSRQSAAEGGSQRKHPEECTPPPTESEGAVDGGEVYVVHDDQTIEGGLQGQCKTAPPPPSPLPPPPHESSSPEDKNATEPGEVNTTPAHDDNHDDHHHDNNNVDQTTNGDDAGEDDVFEVTSGTLCGPGPRSVHVAMCYHSSLSRTPGRTQPLLPEFLGGKECSRSHSENDCTAPDCCPKRKLLLTSPDKQAVPASLSASDASLRRRRSARDHVDLQEVIQEGHEPWVIYHHQRECGRSFSVVGNLRLSESGYDSWKSQDSGSTLAPPDSSQDDSESSAERLDIECGALEAATTLQGSNLNNLDTLGSCCTLHCLHGQPSLKLGLVAKDTSHLDDSKWSSNDTLLANDAEVATSVDRRDDDTAEGSQQTGGSVPVGLESVLCGGNGPPESNNGQPCISSTSHPACNTLPMQQRGGIIPLQSGKAKTDSNETIKGEDGHEGTLNGQPEARQPGAEGNALLGAGEETEPCSAAIRPQLDQGDRQSGADQTNGVNMCETIRSQRGGKCLPSPDADQCPEPLSQDPLSSNGDYVETMREPFGKEEVVRCNSNDSNRSSPESNSLLTCSSHTYESIEDANMSTSTHSYESIEENAEWLIKLRQKAAGVSTSAILPVLQVNDIPLQNSSKVLEPPVYDKCHSAPDIPRTKYTSTFLTGESSLKRSGAVMTLNVKEDDVEDSHTMTLKETAVSESSLHAEFADNYVSIQQKIAPLAADEVLSVDDDESKETPIRKMRLPQLTKRLKKKWNGEESAGDIVNKREAASPTIVCSDGCSDGGSEEPTSPKSKSIMQPNSKKASKAITRSIPSLRTPSKRPTSLTMSLEKSCKNDVQEEKKRSTGRGLRRPLSLTKKDVNKTTGANPAPSDSHATPIKRQSYPPINQASPLPQPPLSCPPAVPPRTSVFSSKKTPEPEKQKKRPLPKQPRLQSPRKWPPGTSTSRH</sequence>
<feature type="compositionally biased region" description="Basic and acidic residues" evidence="1">
    <location>
        <begin position="302"/>
        <end position="313"/>
    </location>
</feature>
<feature type="compositionally biased region" description="Pro residues" evidence="1">
    <location>
        <begin position="2026"/>
        <end position="2038"/>
    </location>
</feature>
<proteinExistence type="predicted"/>
<feature type="region of interest" description="Disordered" evidence="1">
    <location>
        <begin position="1193"/>
        <end position="1272"/>
    </location>
</feature>
<feature type="compositionally biased region" description="Low complexity" evidence="1">
    <location>
        <begin position="746"/>
        <end position="757"/>
    </location>
</feature>
<feature type="region of interest" description="Disordered" evidence="1">
    <location>
        <begin position="1646"/>
        <end position="1676"/>
    </location>
</feature>
<evidence type="ECO:0000313" key="4">
    <source>
        <dbReference type="Proteomes" id="UP000014760"/>
    </source>
</evidence>
<feature type="region of interest" description="Disordered" evidence="1">
    <location>
        <begin position="302"/>
        <end position="348"/>
    </location>
</feature>
<feature type="compositionally biased region" description="Basic and acidic residues" evidence="1">
    <location>
        <begin position="1234"/>
        <end position="1247"/>
    </location>
</feature>
<feature type="region of interest" description="Disordered" evidence="1">
    <location>
        <begin position="1908"/>
        <end position="2081"/>
    </location>
</feature>
<feature type="compositionally biased region" description="Basic and acidic residues" evidence="1">
    <location>
        <begin position="1570"/>
        <end position="1585"/>
    </location>
</feature>
<feature type="region of interest" description="Disordered" evidence="1">
    <location>
        <begin position="182"/>
        <end position="203"/>
    </location>
</feature>
<feature type="compositionally biased region" description="Polar residues" evidence="1">
    <location>
        <begin position="721"/>
        <end position="731"/>
    </location>
</feature>
<feature type="compositionally biased region" description="Polar residues" evidence="1">
    <location>
        <begin position="535"/>
        <end position="552"/>
    </location>
</feature>
<feature type="region of interest" description="Disordered" evidence="1">
    <location>
        <begin position="463"/>
        <end position="492"/>
    </location>
</feature>
<accession>R7U3K2</accession>
<feature type="compositionally biased region" description="Low complexity" evidence="1">
    <location>
        <begin position="1598"/>
        <end position="1608"/>
    </location>
</feature>
<feature type="compositionally biased region" description="Low complexity" evidence="1">
    <location>
        <begin position="17"/>
        <end position="31"/>
    </location>
</feature>
<feature type="compositionally biased region" description="Polar residues" evidence="1">
    <location>
        <begin position="1089"/>
        <end position="1101"/>
    </location>
</feature>
<organism evidence="2">
    <name type="scientific">Capitella teleta</name>
    <name type="common">Polychaete worm</name>
    <dbReference type="NCBI Taxonomy" id="283909"/>
    <lineage>
        <taxon>Eukaryota</taxon>
        <taxon>Metazoa</taxon>
        <taxon>Spiralia</taxon>
        <taxon>Lophotrochozoa</taxon>
        <taxon>Annelida</taxon>
        <taxon>Polychaeta</taxon>
        <taxon>Sedentaria</taxon>
        <taxon>Scolecida</taxon>
        <taxon>Capitellidae</taxon>
        <taxon>Capitella</taxon>
    </lineage>
</organism>
<dbReference type="OMA" id="TEYPTKP"/>
<feature type="compositionally biased region" description="Polar residues" evidence="1">
    <location>
        <begin position="413"/>
        <end position="422"/>
    </location>
</feature>
<feature type="region of interest" description="Disordered" evidence="1">
    <location>
        <begin position="111"/>
        <end position="144"/>
    </location>
</feature>
<reference evidence="4" key="1">
    <citation type="submission" date="2012-12" db="EMBL/GenBank/DDBJ databases">
        <authorList>
            <person name="Hellsten U."/>
            <person name="Grimwood J."/>
            <person name="Chapman J.A."/>
            <person name="Shapiro H."/>
            <person name="Aerts A."/>
            <person name="Otillar R.P."/>
            <person name="Terry A.Y."/>
            <person name="Boore J.L."/>
            <person name="Simakov O."/>
            <person name="Marletaz F."/>
            <person name="Cho S.-J."/>
            <person name="Edsinger-Gonzales E."/>
            <person name="Havlak P."/>
            <person name="Kuo D.-H."/>
            <person name="Larsson T."/>
            <person name="Lv J."/>
            <person name="Arendt D."/>
            <person name="Savage R."/>
            <person name="Osoegawa K."/>
            <person name="de Jong P."/>
            <person name="Lindberg D.R."/>
            <person name="Seaver E.C."/>
            <person name="Weisblat D.A."/>
            <person name="Putnam N.H."/>
            <person name="Grigoriev I.V."/>
            <person name="Rokhsar D.S."/>
        </authorList>
    </citation>
    <scope>NUCLEOTIDE SEQUENCE</scope>
    <source>
        <strain evidence="4">I ESC-2004</strain>
    </source>
</reference>
<evidence type="ECO:0000313" key="2">
    <source>
        <dbReference type="EMBL" id="ELT97750.1"/>
    </source>
</evidence>
<feature type="compositionally biased region" description="Pro residues" evidence="1">
    <location>
        <begin position="55"/>
        <end position="65"/>
    </location>
</feature>
<evidence type="ECO:0000313" key="3">
    <source>
        <dbReference type="EnsemblMetazoa" id="CapteP226685"/>
    </source>
</evidence>
<keyword evidence="4" id="KW-1185">Reference proteome</keyword>
<feature type="compositionally biased region" description="Polar residues" evidence="1">
    <location>
        <begin position="327"/>
        <end position="348"/>
    </location>
</feature>
<feature type="compositionally biased region" description="Basic and acidic residues" evidence="1">
    <location>
        <begin position="792"/>
        <end position="815"/>
    </location>
</feature>
<reference evidence="3" key="3">
    <citation type="submission" date="2015-06" db="UniProtKB">
        <authorList>
            <consortium name="EnsemblMetazoa"/>
        </authorList>
    </citation>
    <scope>IDENTIFICATION</scope>
</reference>
<feature type="compositionally biased region" description="Polar residues" evidence="1">
    <location>
        <begin position="1921"/>
        <end position="1936"/>
    </location>
</feature>
<feature type="region of interest" description="Disordered" evidence="1">
    <location>
        <begin position="1399"/>
        <end position="1427"/>
    </location>
</feature>
<feature type="region of interest" description="Disordered" evidence="1">
    <location>
        <begin position="377"/>
        <end position="450"/>
    </location>
</feature>
<feature type="compositionally biased region" description="Polar residues" evidence="1">
    <location>
        <begin position="1945"/>
        <end position="1963"/>
    </location>
</feature>
<gene>
    <name evidence="2" type="ORF">CAPTEDRAFT_226685</name>
</gene>
<feature type="region of interest" description="Disordered" evidence="1">
    <location>
        <begin position="505"/>
        <end position="552"/>
    </location>
</feature>
<feature type="compositionally biased region" description="Polar residues" evidence="1">
    <location>
        <begin position="505"/>
        <end position="524"/>
    </location>
</feature>